<protein>
    <submittedName>
        <fullName evidence="3">Calcium-dependent phosphotriesterase</fullName>
    </submittedName>
</protein>
<reference evidence="3 4" key="1">
    <citation type="journal article" date="2018" name="IMA Fungus">
        <title>IMA Genome-F 10: Nine draft genome sequences of Claviceps purpurea s.lat., including C. arundinis, C. humidiphila, and C. cf. spartinae, pseudomolecules for the pitch canker pathogen Fusarium circinatum, draft genome of Davidsoniella eucalypti, Grosmannia galeiformis, Quambalaria eucalypti, and Teratosphaeria destructans.</title>
        <authorList>
            <person name="Wingfield B.D."/>
            <person name="Liu M."/>
            <person name="Nguyen H.D."/>
            <person name="Lane F.A."/>
            <person name="Morgan S.W."/>
            <person name="De Vos L."/>
            <person name="Wilken P.M."/>
            <person name="Duong T.A."/>
            <person name="Aylward J."/>
            <person name="Coetzee M.P."/>
            <person name="Dadej K."/>
            <person name="De Beer Z.W."/>
            <person name="Findlay W."/>
            <person name="Havenga M."/>
            <person name="Kolarik M."/>
            <person name="Menzies J.G."/>
            <person name="Naidoo K."/>
            <person name="Pochopski O."/>
            <person name="Shoukouhi P."/>
            <person name="Santana Q.C."/>
            <person name="Seifert K.A."/>
            <person name="Soal N."/>
            <person name="Steenkamp E.T."/>
            <person name="Tatham C.T."/>
            <person name="van der Nest M.A."/>
            <person name="Wingfield M.J."/>
        </authorList>
    </citation>
    <scope>NUCLEOTIDE SEQUENCE [LARGE SCALE GENOMIC DNA]</scope>
    <source>
        <strain evidence="3">CMW44962</strain>
    </source>
</reference>
<name>A0A9W7SJE6_9PEZI</name>
<dbReference type="Proteomes" id="UP001138500">
    <property type="component" value="Unassembled WGS sequence"/>
</dbReference>
<accession>A0A9W7SJE6</accession>
<organism evidence="3 4">
    <name type="scientific">Teratosphaeria destructans</name>
    <dbReference type="NCBI Taxonomy" id="418781"/>
    <lineage>
        <taxon>Eukaryota</taxon>
        <taxon>Fungi</taxon>
        <taxon>Dikarya</taxon>
        <taxon>Ascomycota</taxon>
        <taxon>Pezizomycotina</taxon>
        <taxon>Dothideomycetes</taxon>
        <taxon>Dothideomycetidae</taxon>
        <taxon>Mycosphaerellales</taxon>
        <taxon>Teratosphaeriaceae</taxon>
        <taxon>Teratosphaeria</taxon>
    </lineage>
</organism>
<sequence length="418" mass="46099">MIPPASRFVSAGTFLATCISSPALAQQSNNASNIISIPYEYTYLLPDGWSFNPNDTFVNSTTVPTNSSTPYNTSTDNSINSLLSTAAKKPFISYDDSFLDILGSNPTPELVAQASTFEFYEAAVWVPERNEVWFSTSVQQNSEIPGYVAIYSFETNSTYRLNGTKGGEITDPNGGYYFEGKVYFTTFASNTTYRGGIVSVNVTSLEVETVVNSYFGLPFDGIDDLVWVKQGNDRYLYFTDFYYSNSAYPNITTADSIPVKRPSLPAGVWRYDPQEGTVLQVIGRNEISPNGIRVSPDQRYLVSWIGPYIYRYELDQEMYPTTRRLFGTVRLGIADGLHVDDAGNVWSGEYEGVVVRSPKGKVIGVFNAEFFGAGFGEGGTPPAQFALAGDAFVYADVERVWVVRLGREVVSPESVIAN</sequence>
<proteinExistence type="predicted"/>
<dbReference type="PANTHER" id="PTHR47064:SF2">
    <property type="entry name" value="SMP-30_GLUCONOLACTONASE_LRE-LIKE REGION DOMAIN-CONTAINING PROTEIN-RELATED"/>
    <property type="match status" value="1"/>
</dbReference>
<feature type="signal peptide" evidence="1">
    <location>
        <begin position="1"/>
        <end position="25"/>
    </location>
</feature>
<gene>
    <name evidence="3" type="ORF">Tdes44962_MAKER05602</name>
</gene>
<comment type="caution">
    <text evidence="3">The sequence shown here is derived from an EMBL/GenBank/DDBJ whole genome shotgun (WGS) entry which is preliminary data.</text>
</comment>
<dbReference type="InterPro" id="IPR013658">
    <property type="entry name" value="SGL"/>
</dbReference>
<keyword evidence="1" id="KW-0732">Signal</keyword>
<dbReference type="Pfam" id="PF08450">
    <property type="entry name" value="SGL"/>
    <property type="match status" value="1"/>
</dbReference>
<dbReference type="AlphaFoldDB" id="A0A9W7SJE6"/>
<evidence type="ECO:0000259" key="2">
    <source>
        <dbReference type="Pfam" id="PF08450"/>
    </source>
</evidence>
<dbReference type="OrthoDB" id="423498at2759"/>
<dbReference type="Gene3D" id="2.120.10.30">
    <property type="entry name" value="TolB, C-terminal domain"/>
    <property type="match status" value="1"/>
</dbReference>
<reference evidence="3 4" key="2">
    <citation type="journal article" date="2021" name="Curr. Genet.">
        <title>Genetic response to nitrogen starvation in the aggressive Eucalyptus foliar pathogen Teratosphaeria destructans.</title>
        <authorList>
            <person name="Havenga M."/>
            <person name="Wingfield B.D."/>
            <person name="Wingfield M.J."/>
            <person name="Dreyer L.L."/>
            <person name="Roets F."/>
            <person name="Aylward J."/>
        </authorList>
    </citation>
    <scope>NUCLEOTIDE SEQUENCE [LARGE SCALE GENOMIC DNA]</scope>
    <source>
        <strain evidence="3">CMW44962</strain>
    </source>
</reference>
<dbReference type="InterPro" id="IPR011042">
    <property type="entry name" value="6-blade_b-propeller_TolB-like"/>
</dbReference>
<feature type="domain" description="SMP-30/Gluconolactonase/LRE-like region" evidence="2">
    <location>
        <begin position="192"/>
        <end position="365"/>
    </location>
</feature>
<evidence type="ECO:0000256" key="1">
    <source>
        <dbReference type="SAM" id="SignalP"/>
    </source>
</evidence>
<evidence type="ECO:0000313" key="4">
    <source>
        <dbReference type="Proteomes" id="UP001138500"/>
    </source>
</evidence>
<evidence type="ECO:0000313" key="3">
    <source>
        <dbReference type="EMBL" id="KAH9816335.1"/>
    </source>
</evidence>
<dbReference type="InterPro" id="IPR052988">
    <property type="entry name" value="Oryzine_lactonohydrolase"/>
</dbReference>
<keyword evidence="4" id="KW-1185">Reference proteome</keyword>
<feature type="chain" id="PRO_5040938152" evidence="1">
    <location>
        <begin position="26"/>
        <end position="418"/>
    </location>
</feature>
<dbReference type="PANTHER" id="PTHR47064">
    <property type="entry name" value="PUTATIVE (AFU_ORTHOLOGUE AFUA_1G08990)-RELATED"/>
    <property type="match status" value="1"/>
</dbReference>
<dbReference type="EMBL" id="RIBY02002411">
    <property type="protein sequence ID" value="KAH9816335.1"/>
    <property type="molecule type" value="Genomic_DNA"/>
</dbReference>
<dbReference type="SUPFAM" id="SSF63829">
    <property type="entry name" value="Calcium-dependent phosphotriesterase"/>
    <property type="match status" value="1"/>
</dbReference>